<dbReference type="Pfam" id="PF04977">
    <property type="entry name" value="DivIC"/>
    <property type="match status" value="1"/>
</dbReference>
<sequence length="173" mass="18748">MGADRFSTSARLKAFGQEAQARVYRAAGLPRQGATGPVRRNKLTGRAALLGLVVCALVVALAYPMRSYVAQRSDIADQRRAAQQAKQKVEQLRREKARWQDPDYVRTQARLQLHYVMPGETGYSVAAGPSPTPDPAADHGKGNQAAAVRPWYDNLWDSVDHADAAGAPPAAAR</sequence>
<evidence type="ECO:0000313" key="4">
    <source>
        <dbReference type="EMBL" id="MBM9504982.1"/>
    </source>
</evidence>
<keyword evidence="3" id="KW-0472">Membrane</keyword>
<evidence type="ECO:0000256" key="3">
    <source>
        <dbReference type="SAM" id="Phobius"/>
    </source>
</evidence>
<comment type="caution">
    <text evidence="4">The sequence shown here is derived from an EMBL/GenBank/DDBJ whole genome shotgun (WGS) entry which is preliminary data.</text>
</comment>
<keyword evidence="5" id="KW-1185">Reference proteome</keyword>
<dbReference type="Proteomes" id="UP000749040">
    <property type="component" value="Unassembled WGS sequence"/>
</dbReference>
<feature type="transmembrane region" description="Helical" evidence="3">
    <location>
        <begin position="47"/>
        <end position="65"/>
    </location>
</feature>
<feature type="coiled-coil region" evidence="1">
    <location>
        <begin position="75"/>
        <end position="102"/>
    </location>
</feature>
<dbReference type="RefSeq" id="WP_205356860.1">
    <property type="nucleotide sequence ID" value="NZ_JADKYB010000005.1"/>
</dbReference>
<keyword evidence="3" id="KW-1133">Transmembrane helix</keyword>
<protein>
    <submittedName>
        <fullName evidence="4">Septum formation initiator family protein</fullName>
    </submittedName>
</protein>
<gene>
    <name evidence="4" type="ORF">ITX44_10605</name>
</gene>
<keyword evidence="3" id="KW-0812">Transmembrane</keyword>
<organism evidence="4 5">
    <name type="scientific">Actinacidiphila acididurans</name>
    <dbReference type="NCBI Taxonomy" id="2784346"/>
    <lineage>
        <taxon>Bacteria</taxon>
        <taxon>Bacillati</taxon>
        <taxon>Actinomycetota</taxon>
        <taxon>Actinomycetes</taxon>
        <taxon>Kitasatosporales</taxon>
        <taxon>Streptomycetaceae</taxon>
        <taxon>Actinacidiphila</taxon>
    </lineage>
</organism>
<name>A0ABS2TQ73_9ACTN</name>
<keyword evidence="1" id="KW-0175">Coiled coil</keyword>
<evidence type="ECO:0000256" key="1">
    <source>
        <dbReference type="SAM" id="Coils"/>
    </source>
</evidence>
<reference evidence="4 5" key="1">
    <citation type="submission" date="2021-01" db="EMBL/GenBank/DDBJ databases">
        <title>Streptomyces acididurans sp. nov., isolated from a peat swamp forest soil.</title>
        <authorList>
            <person name="Chantavorakit T."/>
            <person name="Duangmal K."/>
        </authorList>
    </citation>
    <scope>NUCLEOTIDE SEQUENCE [LARGE SCALE GENOMIC DNA]</scope>
    <source>
        <strain evidence="4 5">KK5PA1</strain>
    </source>
</reference>
<proteinExistence type="predicted"/>
<evidence type="ECO:0000313" key="5">
    <source>
        <dbReference type="Proteomes" id="UP000749040"/>
    </source>
</evidence>
<evidence type="ECO:0000256" key="2">
    <source>
        <dbReference type="SAM" id="MobiDB-lite"/>
    </source>
</evidence>
<feature type="region of interest" description="Disordered" evidence="2">
    <location>
        <begin position="123"/>
        <end position="144"/>
    </location>
</feature>
<accession>A0ABS2TQ73</accession>
<dbReference type="InterPro" id="IPR007060">
    <property type="entry name" value="FtsL/DivIC"/>
</dbReference>
<dbReference type="EMBL" id="JADKYB010000005">
    <property type="protein sequence ID" value="MBM9504982.1"/>
    <property type="molecule type" value="Genomic_DNA"/>
</dbReference>